<reference evidence="2 3" key="1">
    <citation type="submission" date="2020-12" db="EMBL/GenBank/DDBJ databases">
        <authorList>
            <person name="Lu T."/>
            <person name="Wang Q."/>
            <person name="Han X."/>
        </authorList>
    </citation>
    <scope>NUCLEOTIDE SEQUENCE [LARGE SCALE GENOMIC DNA]</scope>
    <source>
        <strain evidence="2 3">WQ 585</strain>
    </source>
</reference>
<dbReference type="NCBIfam" id="TIGR00477">
    <property type="entry name" value="tehB"/>
    <property type="match status" value="1"/>
</dbReference>
<dbReference type="Proteomes" id="UP000635316">
    <property type="component" value="Unassembled WGS sequence"/>
</dbReference>
<organism evidence="2 3">
    <name type="scientific">Advenella mandrilli</name>
    <dbReference type="NCBI Taxonomy" id="2800330"/>
    <lineage>
        <taxon>Bacteria</taxon>
        <taxon>Pseudomonadati</taxon>
        <taxon>Pseudomonadota</taxon>
        <taxon>Betaproteobacteria</taxon>
        <taxon>Burkholderiales</taxon>
        <taxon>Alcaligenaceae</taxon>
    </lineage>
</organism>
<dbReference type="GO" id="GO:0032259">
    <property type="term" value="P:methylation"/>
    <property type="evidence" value="ECO:0007669"/>
    <property type="project" value="UniProtKB-KW"/>
</dbReference>
<dbReference type="RefSeq" id="WP_200239368.1">
    <property type="nucleotide sequence ID" value="NZ_JAENGP010000025.1"/>
</dbReference>
<proteinExistence type="predicted"/>
<dbReference type="NCBIfam" id="NF008405">
    <property type="entry name" value="PRK11207.1"/>
    <property type="match status" value="1"/>
</dbReference>
<dbReference type="EMBL" id="JAENGP010000025">
    <property type="protein sequence ID" value="MBK1782571.1"/>
    <property type="molecule type" value="Genomic_DNA"/>
</dbReference>
<evidence type="ECO:0000259" key="1">
    <source>
        <dbReference type="Pfam" id="PF03848"/>
    </source>
</evidence>
<dbReference type="GO" id="GO:0008168">
    <property type="term" value="F:methyltransferase activity"/>
    <property type="evidence" value="ECO:0007669"/>
    <property type="project" value="UniProtKB-KW"/>
</dbReference>
<dbReference type="InterPro" id="IPR029063">
    <property type="entry name" value="SAM-dependent_MTases_sf"/>
</dbReference>
<gene>
    <name evidence="2" type="primary">tehB</name>
    <name evidence="2" type="ORF">JHL22_15265</name>
</gene>
<protein>
    <submittedName>
        <fullName evidence="2">Tellurite resistance methyltransferase TehB</fullName>
    </submittedName>
</protein>
<dbReference type="NCBIfam" id="NF008992">
    <property type="entry name" value="PRK12335.1"/>
    <property type="match status" value="1"/>
</dbReference>
<dbReference type="PANTHER" id="PTHR43861">
    <property type="entry name" value="TRANS-ACONITATE 2-METHYLTRANSFERASE-RELATED"/>
    <property type="match status" value="1"/>
</dbReference>
<evidence type="ECO:0000313" key="3">
    <source>
        <dbReference type="Proteomes" id="UP000635316"/>
    </source>
</evidence>
<dbReference type="Gene3D" id="3.40.50.150">
    <property type="entry name" value="Vaccinia Virus protein VP39"/>
    <property type="match status" value="1"/>
</dbReference>
<accession>A0ABS1EHW8</accession>
<sequence>MSSQAEYFHEKYGMTKTHSAVVDAIQTVAPCKALDLGCGQGRNALYLSLKGFDVTASDYNPGGMGTVEAIAQEEGLKIRTQVYDMNEAAIDENYDFMVATVVFMFLQANRVPEIIANMQAQTNPGGYNLIVSAMHTADHPCHMPFSFTFKENELREYYQGWELLTYQEEVGAMHARDAQGNPIQLKFVTMLAKKPA</sequence>
<keyword evidence="3" id="KW-1185">Reference proteome</keyword>
<keyword evidence="2" id="KW-0808">Transferase</keyword>
<comment type="caution">
    <text evidence="2">The sequence shown here is derived from an EMBL/GenBank/DDBJ whole genome shotgun (WGS) entry which is preliminary data.</text>
</comment>
<dbReference type="InterPro" id="IPR004537">
    <property type="entry name" value="Tellurite-R_MeTrfase_TehB"/>
</dbReference>
<feature type="domain" description="Tellurite resistance methyltransferase TehB-like" evidence="1">
    <location>
        <begin position="4"/>
        <end position="191"/>
    </location>
</feature>
<dbReference type="InterPro" id="IPR015985">
    <property type="entry name" value="TehB-like_dom"/>
</dbReference>
<name>A0ABS1EHW8_9BURK</name>
<evidence type="ECO:0000313" key="2">
    <source>
        <dbReference type="EMBL" id="MBK1782571.1"/>
    </source>
</evidence>
<keyword evidence="2" id="KW-0489">Methyltransferase</keyword>
<dbReference type="CDD" id="cd02440">
    <property type="entry name" value="AdoMet_MTases"/>
    <property type="match status" value="1"/>
</dbReference>
<dbReference type="SUPFAM" id="SSF53335">
    <property type="entry name" value="S-adenosyl-L-methionine-dependent methyltransferases"/>
    <property type="match status" value="1"/>
</dbReference>
<dbReference type="Pfam" id="PF03848">
    <property type="entry name" value="TehB"/>
    <property type="match status" value="1"/>
</dbReference>